<reference evidence="1 2" key="1">
    <citation type="journal article" date="2023" name="Arcadia Sci">
        <title>De novo assembly of a long-read Amblyomma americanum tick genome.</title>
        <authorList>
            <person name="Chou S."/>
            <person name="Poskanzer K.E."/>
            <person name="Rollins M."/>
            <person name="Thuy-Boun P.S."/>
        </authorList>
    </citation>
    <scope>NUCLEOTIDE SEQUENCE [LARGE SCALE GENOMIC DNA]</scope>
    <source>
        <strain evidence="1">F_SG_1</strain>
        <tissue evidence="1">Salivary glands</tissue>
    </source>
</reference>
<protein>
    <submittedName>
        <fullName evidence="1">Uncharacterized protein</fullName>
    </submittedName>
</protein>
<dbReference type="EMBL" id="JARKHS020019676">
    <property type="protein sequence ID" value="KAK8771484.1"/>
    <property type="molecule type" value="Genomic_DNA"/>
</dbReference>
<organism evidence="1 2">
    <name type="scientific">Amblyomma americanum</name>
    <name type="common">Lone star tick</name>
    <dbReference type="NCBI Taxonomy" id="6943"/>
    <lineage>
        <taxon>Eukaryota</taxon>
        <taxon>Metazoa</taxon>
        <taxon>Ecdysozoa</taxon>
        <taxon>Arthropoda</taxon>
        <taxon>Chelicerata</taxon>
        <taxon>Arachnida</taxon>
        <taxon>Acari</taxon>
        <taxon>Parasitiformes</taxon>
        <taxon>Ixodida</taxon>
        <taxon>Ixodoidea</taxon>
        <taxon>Ixodidae</taxon>
        <taxon>Amblyomminae</taxon>
        <taxon>Amblyomma</taxon>
    </lineage>
</organism>
<dbReference type="AlphaFoldDB" id="A0AAQ4E9X6"/>
<evidence type="ECO:0000313" key="2">
    <source>
        <dbReference type="Proteomes" id="UP001321473"/>
    </source>
</evidence>
<dbReference type="Proteomes" id="UP001321473">
    <property type="component" value="Unassembled WGS sequence"/>
</dbReference>
<comment type="caution">
    <text evidence="1">The sequence shown here is derived from an EMBL/GenBank/DDBJ whole genome shotgun (WGS) entry which is preliminary data.</text>
</comment>
<sequence>MVCHTDDDSLRTETASCQHVLLSGWLKTPFLPLMELAPGITWNIPEAVESLKMQTIAWNWLKLAQRST</sequence>
<proteinExistence type="predicted"/>
<accession>A0AAQ4E9X6</accession>
<name>A0AAQ4E9X6_AMBAM</name>
<gene>
    <name evidence="1" type="ORF">V5799_025272</name>
</gene>
<evidence type="ECO:0000313" key="1">
    <source>
        <dbReference type="EMBL" id="KAK8771484.1"/>
    </source>
</evidence>
<keyword evidence="2" id="KW-1185">Reference proteome</keyword>